<keyword evidence="6" id="KW-0325">Glycoprotein</keyword>
<keyword evidence="2 7" id="KW-0121">Carboxypeptidase</keyword>
<dbReference type="GO" id="GO:0004185">
    <property type="term" value="F:serine-type carboxypeptidase activity"/>
    <property type="evidence" value="ECO:0007669"/>
    <property type="project" value="UniProtKB-UniRule"/>
</dbReference>
<evidence type="ECO:0000256" key="6">
    <source>
        <dbReference type="ARBA" id="ARBA00023180"/>
    </source>
</evidence>
<keyword evidence="3 7" id="KW-0645">Protease</keyword>
<evidence type="ECO:0000313" key="8">
    <source>
        <dbReference type="EMBL" id="KAG5174752.1"/>
    </source>
</evidence>
<dbReference type="Pfam" id="PF00450">
    <property type="entry name" value="Peptidase_S10"/>
    <property type="match status" value="1"/>
</dbReference>
<dbReference type="EMBL" id="JAFIQS010000001">
    <property type="protein sequence ID" value="KAG5174752.1"/>
    <property type="molecule type" value="Genomic_DNA"/>
</dbReference>
<dbReference type="Gene3D" id="1.10.287.410">
    <property type="match status" value="1"/>
</dbReference>
<gene>
    <name evidence="8" type="ORF">JR316_001418</name>
</gene>
<dbReference type="PRINTS" id="PR00724">
    <property type="entry name" value="CRBOXYPTASEC"/>
</dbReference>
<evidence type="ECO:0000256" key="7">
    <source>
        <dbReference type="RuleBase" id="RU361156"/>
    </source>
</evidence>
<organism evidence="8">
    <name type="scientific">Psilocybe cubensis</name>
    <name type="common">Psychedelic mushroom</name>
    <name type="synonym">Stropharia cubensis</name>
    <dbReference type="NCBI Taxonomy" id="181762"/>
    <lineage>
        <taxon>Eukaryota</taxon>
        <taxon>Fungi</taxon>
        <taxon>Dikarya</taxon>
        <taxon>Basidiomycota</taxon>
        <taxon>Agaricomycotina</taxon>
        <taxon>Agaricomycetes</taxon>
        <taxon>Agaricomycetidae</taxon>
        <taxon>Agaricales</taxon>
        <taxon>Agaricineae</taxon>
        <taxon>Strophariaceae</taxon>
        <taxon>Psilocybe</taxon>
    </lineage>
</organism>
<evidence type="ECO:0000256" key="5">
    <source>
        <dbReference type="ARBA" id="ARBA00022801"/>
    </source>
</evidence>
<dbReference type="InterPro" id="IPR029058">
    <property type="entry name" value="AB_hydrolase_fold"/>
</dbReference>
<evidence type="ECO:0000256" key="3">
    <source>
        <dbReference type="ARBA" id="ARBA00022670"/>
    </source>
</evidence>
<dbReference type="PROSITE" id="PS00131">
    <property type="entry name" value="CARBOXYPEPT_SER_SER"/>
    <property type="match status" value="1"/>
</dbReference>
<dbReference type="InterPro" id="IPR033124">
    <property type="entry name" value="Ser_caboxypep_his_AS"/>
</dbReference>
<dbReference type="EC" id="3.4.16.-" evidence="7"/>
<evidence type="ECO:0000256" key="4">
    <source>
        <dbReference type="ARBA" id="ARBA00022729"/>
    </source>
</evidence>
<reference evidence="8" key="1">
    <citation type="submission" date="2021-02" db="EMBL/GenBank/DDBJ databases">
        <title>Psilocybe cubensis genome.</title>
        <authorList>
            <person name="Mckernan K.J."/>
            <person name="Crawford S."/>
            <person name="Trippe A."/>
            <person name="Kane L.T."/>
            <person name="Mclaughlin S."/>
        </authorList>
    </citation>
    <scope>NUCLEOTIDE SEQUENCE [LARGE SCALE GENOMIC DNA]</scope>
    <source>
        <strain evidence="8">MGC-MH-2018</strain>
    </source>
</reference>
<dbReference type="OrthoDB" id="443318at2759"/>
<keyword evidence="4 7" id="KW-0732">Signal</keyword>
<dbReference type="PROSITE" id="PS00560">
    <property type="entry name" value="CARBOXYPEPT_SER_HIS"/>
    <property type="match status" value="1"/>
</dbReference>
<dbReference type="InterPro" id="IPR018202">
    <property type="entry name" value="Ser_caboxypep_ser_AS"/>
</dbReference>
<evidence type="ECO:0000256" key="2">
    <source>
        <dbReference type="ARBA" id="ARBA00022645"/>
    </source>
</evidence>
<dbReference type="GO" id="GO:0000324">
    <property type="term" value="C:fungal-type vacuole"/>
    <property type="evidence" value="ECO:0007669"/>
    <property type="project" value="TreeGrafter"/>
</dbReference>
<proteinExistence type="inferred from homology"/>
<evidence type="ECO:0000256" key="1">
    <source>
        <dbReference type="ARBA" id="ARBA00009431"/>
    </source>
</evidence>
<dbReference type="PANTHER" id="PTHR11802:SF113">
    <property type="entry name" value="SERINE CARBOXYPEPTIDASE CTSA-4.1"/>
    <property type="match status" value="1"/>
</dbReference>
<comment type="caution">
    <text evidence="8">The sequence shown here is derived from an EMBL/GenBank/DDBJ whole genome shotgun (WGS) entry which is preliminary data.</text>
</comment>
<keyword evidence="5 7" id="KW-0378">Hydrolase</keyword>
<dbReference type="Gene3D" id="3.40.50.1820">
    <property type="entry name" value="alpha/beta hydrolase"/>
    <property type="match status" value="1"/>
</dbReference>
<name>A0A8H8CQ87_PSICU</name>
<dbReference type="GO" id="GO:0006508">
    <property type="term" value="P:proteolysis"/>
    <property type="evidence" value="ECO:0007669"/>
    <property type="project" value="UniProtKB-KW"/>
</dbReference>
<dbReference type="SUPFAM" id="SSF53474">
    <property type="entry name" value="alpha/beta-Hydrolases"/>
    <property type="match status" value="1"/>
</dbReference>
<dbReference type="InterPro" id="IPR001563">
    <property type="entry name" value="Peptidase_S10"/>
</dbReference>
<protein>
    <recommendedName>
        <fullName evidence="7">Carboxypeptidase</fullName>
        <ecNumber evidence="7">3.4.16.-</ecNumber>
    </recommendedName>
</protein>
<feature type="signal peptide" evidence="7">
    <location>
        <begin position="1"/>
        <end position="18"/>
    </location>
</feature>
<feature type="chain" id="PRO_5034696936" description="Carboxypeptidase" evidence="7">
    <location>
        <begin position="19"/>
        <end position="489"/>
    </location>
</feature>
<accession>A0A8H8CQ87</accession>
<dbReference type="AlphaFoldDB" id="A0A8H8CQ87"/>
<sequence length="489" mass="54440">MILSGLLLGSLISWTAFALSSSVESQKVQAIHGQSQTPLVDMSTLSETEYTMLGHPAFPRYCVRVKKSNFCDGTVNSYTGYIDIEARHLYFYFFESRADPDKDDVIFWVNGGPGGSSAMGLFMEMGPCRVVNSTHTEYHPYSWNSNANIFFVDQPVGVGYSYADYGETVTTTEEAAKDIAAFIAIFFENFSKFKGRPLHMASESYGGRYIPVFASEVFDQNQKLAQAGLVPVNLTSIMIGNGDTDIFTMGLSYYDKSCTAASGSPILDIRTCIKMKQVLPRCKKWMTESCIDQFDAISCSAAVSFCEEQLIGPFSATGISPYDITRKCEGAPEKTACYFLTEDVEKYINLPETRQAMGIDSTAPKFNIMSMKVNSDFANTLDGLHPTYDHVAALLDRGVRVLIYVGRNDWICNDLGNEAWTTQFDWSGHDEFASQPLREWKIDDRKAGFTRSAKGLTYVSVDGAGHMVPFDKPKESLVLVTRWLNNQEL</sequence>
<dbReference type="PANTHER" id="PTHR11802">
    <property type="entry name" value="SERINE PROTEASE FAMILY S10 SERINE CARBOXYPEPTIDASE"/>
    <property type="match status" value="1"/>
</dbReference>
<comment type="similarity">
    <text evidence="1 7">Belongs to the peptidase S10 family.</text>
</comment>